<comment type="caution">
    <text evidence="1">The sequence shown here is derived from an EMBL/GenBank/DDBJ whole genome shotgun (WGS) entry which is preliminary data.</text>
</comment>
<name>A0ABV2CTI1_9RHOO</name>
<gene>
    <name evidence="1" type="ORF">ABVT11_15260</name>
</gene>
<reference evidence="1 2" key="1">
    <citation type="submission" date="2024-07" db="EMBL/GenBank/DDBJ databases">
        <title>Uliginosibacterium paludis KCTC:42655.</title>
        <authorList>
            <person name="Kim M.K."/>
        </authorList>
    </citation>
    <scope>NUCLEOTIDE SEQUENCE [LARGE SCALE GENOMIC DNA]</scope>
    <source>
        <strain evidence="1 2">KCTC 42655</strain>
    </source>
</reference>
<evidence type="ECO:0000313" key="1">
    <source>
        <dbReference type="EMBL" id="MET1491196.1"/>
    </source>
</evidence>
<proteinExistence type="predicted"/>
<dbReference type="EMBL" id="JBEWLZ010000010">
    <property type="protein sequence ID" value="MET1491196.1"/>
    <property type="molecule type" value="Genomic_DNA"/>
</dbReference>
<dbReference type="RefSeq" id="WP_345929741.1">
    <property type="nucleotide sequence ID" value="NZ_JBDIVF010000011.1"/>
</dbReference>
<evidence type="ECO:0000313" key="2">
    <source>
        <dbReference type="Proteomes" id="UP001548590"/>
    </source>
</evidence>
<dbReference type="Proteomes" id="UP001548590">
    <property type="component" value="Unassembled WGS sequence"/>
</dbReference>
<sequence length="69" mass="7644">MTIIDTTPIKTLGDLKSELARYPDDCSFEIVFKTKEGGTALYGVVDMNCAIHQVTRLNDVVLEIVAQEI</sequence>
<keyword evidence="2" id="KW-1185">Reference proteome</keyword>
<organism evidence="1 2">
    <name type="scientific">Uliginosibacterium paludis</name>
    <dbReference type="NCBI Taxonomy" id="1615952"/>
    <lineage>
        <taxon>Bacteria</taxon>
        <taxon>Pseudomonadati</taxon>
        <taxon>Pseudomonadota</taxon>
        <taxon>Betaproteobacteria</taxon>
        <taxon>Rhodocyclales</taxon>
        <taxon>Zoogloeaceae</taxon>
        <taxon>Uliginosibacterium</taxon>
    </lineage>
</organism>
<accession>A0ABV2CTI1</accession>
<protein>
    <submittedName>
        <fullName evidence="1">Uncharacterized protein</fullName>
    </submittedName>
</protein>